<sequence>MGSMPVVVEVVAVGEHVVEGFFGDGFCSAFDGFPGGLADELVEGVHVAAGAWRLIRIHQQKTEAVICDLAITRGDGRLTH</sequence>
<evidence type="ECO:0000313" key="2">
    <source>
        <dbReference type="Proteomes" id="UP001050808"/>
    </source>
</evidence>
<evidence type="ECO:0000313" key="1">
    <source>
        <dbReference type="EMBL" id="GHI41651.1"/>
    </source>
</evidence>
<accession>A0ABQ3QWJ2</accession>
<proteinExistence type="predicted"/>
<organism evidence="1 2">
    <name type="scientific">Streptomyces violascens</name>
    <dbReference type="NCBI Taxonomy" id="67381"/>
    <lineage>
        <taxon>Bacteria</taxon>
        <taxon>Bacillati</taxon>
        <taxon>Actinomycetota</taxon>
        <taxon>Actinomycetes</taxon>
        <taxon>Kitasatosporales</taxon>
        <taxon>Streptomycetaceae</taxon>
        <taxon>Streptomyces</taxon>
    </lineage>
</organism>
<protein>
    <submittedName>
        <fullName evidence="1">Uncharacterized protein</fullName>
    </submittedName>
</protein>
<gene>
    <name evidence="1" type="ORF">Sviol_60590</name>
</gene>
<comment type="caution">
    <text evidence="1">The sequence shown here is derived from an EMBL/GenBank/DDBJ whole genome shotgun (WGS) entry which is preliminary data.</text>
</comment>
<dbReference type="Proteomes" id="UP001050808">
    <property type="component" value="Unassembled WGS sequence"/>
</dbReference>
<dbReference type="EMBL" id="BNDY01000017">
    <property type="protein sequence ID" value="GHI41651.1"/>
    <property type="molecule type" value="Genomic_DNA"/>
</dbReference>
<keyword evidence="2" id="KW-1185">Reference proteome</keyword>
<reference evidence="1" key="1">
    <citation type="submission" date="2024-05" db="EMBL/GenBank/DDBJ databases">
        <title>Whole genome shotgun sequence of Streptomyces violascens NBRC 12920.</title>
        <authorList>
            <person name="Komaki H."/>
            <person name="Tamura T."/>
        </authorList>
    </citation>
    <scope>NUCLEOTIDE SEQUENCE</scope>
    <source>
        <strain evidence="1">NBRC 12920</strain>
    </source>
</reference>
<name>A0ABQ3QWJ2_9ACTN</name>